<evidence type="ECO:0000313" key="3">
    <source>
        <dbReference type="Proteomes" id="UP000234254"/>
    </source>
</evidence>
<protein>
    <submittedName>
        <fullName evidence="2">Uncharacterized protein</fullName>
    </submittedName>
</protein>
<dbReference type="EMBL" id="MSFM01000014">
    <property type="protein sequence ID" value="PKY00633.1"/>
    <property type="molecule type" value="Genomic_DNA"/>
</dbReference>
<dbReference type="VEuPathDB" id="FungiDB:P168DRAFT_285307"/>
<name>A0A2I1CSN2_ASPC2</name>
<evidence type="ECO:0000313" key="2">
    <source>
        <dbReference type="EMBL" id="PKY00633.1"/>
    </source>
</evidence>
<dbReference type="Proteomes" id="UP000234254">
    <property type="component" value="Unassembled WGS sequence"/>
</dbReference>
<gene>
    <name evidence="2" type="ORF">P168DRAFT_285307</name>
</gene>
<sequence>MTIGPTDANWKSTSHRPGSDWSRGLNLKVSWYLYSGDTSRPPLSDALSDALPGSSPDEPYVPRPCHAMLPASIEGIQGISWGNPYVGRHVGFMITAPESGACRGNKNHVSCKPAGCSGHLFQGSGCLIYPVISGHTQIYIYPGRYTYYREI</sequence>
<dbReference type="AlphaFoldDB" id="A0A2I1CSN2"/>
<feature type="region of interest" description="Disordered" evidence="1">
    <location>
        <begin position="1"/>
        <end position="20"/>
    </location>
</feature>
<evidence type="ECO:0000256" key="1">
    <source>
        <dbReference type="SAM" id="MobiDB-lite"/>
    </source>
</evidence>
<dbReference type="GeneID" id="36543720"/>
<comment type="caution">
    <text evidence="2">The sequence shown here is derived from an EMBL/GenBank/DDBJ whole genome shotgun (WGS) entry which is preliminary data.</text>
</comment>
<accession>A0A2I1CSN2</accession>
<organism evidence="2 3">
    <name type="scientific">Aspergillus campestris (strain IBT 28561)</name>
    <dbReference type="NCBI Taxonomy" id="1392248"/>
    <lineage>
        <taxon>Eukaryota</taxon>
        <taxon>Fungi</taxon>
        <taxon>Dikarya</taxon>
        <taxon>Ascomycota</taxon>
        <taxon>Pezizomycotina</taxon>
        <taxon>Eurotiomycetes</taxon>
        <taxon>Eurotiomycetidae</taxon>
        <taxon>Eurotiales</taxon>
        <taxon>Aspergillaceae</taxon>
        <taxon>Aspergillus</taxon>
        <taxon>Aspergillus subgen. Circumdati</taxon>
    </lineage>
</organism>
<proteinExistence type="predicted"/>
<dbReference type="RefSeq" id="XP_024689227.1">
    <property type="nucleotide sequence ID" value="XM_024836196.1"/>
</dbReference>
<keyword evidence="3" id="KW-1185">Reference proteome</keyword>
<reference evidence="2" key="1">
    <citation type="submission" date="2016-12" db="EMBL/GenBank/DDBJ databases">
        <title>The genomes of Aspergillus section Nigri reveals drivers in fungal speciation.</title>
        <authorList>
            <consortium name="DOE Joint Genome Institute"/>
            <person name="Vesth T.C."/>
            <person name="Nybo J."/>
            <person name="Theobald S."/>
            <person name="Brandl J."/>
            <person name="Frisvad J.C."/>
            <person name="Nielsen K.F."/>
            <person name="Lyhne E.K."/>
            <person name="Kogle M.E."/>
            <person name="Kuo A."/>
            <person name="Riley R."/>
            <person name="Clum A."/>
            <person name="Nolan M."/>
            <person name="Lipzen A."/>
            <person name="Salamov A."/>
            <person name="Henrissat B."/>
            <person name="Wiebenga A."/>
            <person name="De vries R.P."/>
            <person name="Grigoriev I.V."/>
            <person name="Mortensen U.H."/>
            <person name="Andersen M.R."/>
            <person name="Baker S.E."/>
        </authorList>
    </citation>
    <scope>NUCLEOTIDE SEQUENCE</scope>
    <source>
        <strain evidence="2">IBT 28561</strain>
    </source>
</reference>